<dbReference type="PANTHER" id="PTHR43308:SF5">
    <property type="entry name" value="S-LAYER PROTEIN _ PEPTIDOGLYCAN ENDO-BETA-N-ACETYLGLUCOSAMINIDASE"/>
    <property type="match status" value="1"/>
</dbReference>
<dbReference type="InterPro" id="IPR051465">
    <property type="entry name" value="Cell_Envelope_Struct_Comp"/>
</dbReference>
<dbReference type="AlphaFoldDB" id="A0A1M7LHX0"/>
<evidence type="ECO:0000313" key="3">
    <source>
        <dbReference type="EMBL" id="SHM77731.1"/>
    </source>
</evidence>
<dbReference type="Pfam" id="PF00395">
    <property type="entry name" value="SLH"/>
    <property type="match status" value="3"/>
</dbReference>
<keyword evidence="1" id="KW-0677">Repeat</keyword>
<dbReference type="PANTHER" id="PTHR43308">
    <property type="entry name" value="OUTER MEMBRANE PROTEIN ALPHA-RELATED"/>
    <property type="match status" value="1"/>
</dbReference>
<dbReference type="EMBL" id="FRCR01000012">
    <property type="protein sequence ID" value="SHM77731.1"/>
    <property type="molecule type" value="Genomic_DNA"/>
</dbReference>
<feature type="domain" description="SLH" evidence="2">
    <location>
        <begin position="34"/>
        <end position="98"/>
    </location>
</feature>
<evidence type="ECO:0000313" key="4">
    <source>
        <dbReference type="Proteomes" id="UP000184375"/>
    </source>
</evidence>
<dbReference type="InterPro" id="IPR001119">
    <property type="entry name" value="SLH_dom"/>
</dbReference>
<evidence type="ECO:0000256" key="1">
    <source>
        <dbReference type="ARBA" id="ARBA00022737"/>
    </source>
</evidence>
<dbReference type="PROSITE" id="PS51272">
    <property type="entry name" value="SLH"/>
    <property type="match status" value="3"/>
</dbReference>
<feature type="domain" description="SLH" evidence="2">
    <location>
        <begin position="100"/>
        <end position="163"/>
    </location>
</feature>
<proteinExistence type="predicted"/>
<feature type="domain" description="SLH" evidence="2">
    <location>
        <begin position="166"/>
        <end position="229"/>
    </location>
</feature>
<dbReference type="Proteomes" id="UP000184375">
    <property type="component" value="Unassembled WGS sequence"/>
</dbReference>
<keyword evidence="4" id="KW-1185">Reference proteome</keyword>
<dbReference type="OrthoDB" id="2611444at2"/>
<evidence type="ECO:0000259" key="2">
    <source>
        <dbReference type="PROSITE" id="PS51272"/>
    </source>
</evidence>
<dbReference type="RefSeq" id="WP_073257919.1">
    <property type="nucleotide sequence ID" value="NZ_FRCR01000012.1"/>
</dbReference>
<sequence>MKPFNRALKLYAAFLLIFLTIMNLFNINQVFASVPNFSDVLQERYEWARPYVEKMALLGVITGRSPNVFAPDDPVKRVEFIAMIVRLMGLEDYAKNKTLPSDFPNVNLIPLWARSYIAVALEKGIISDDDYANFRPEEATKRYEAAVFAIRALGLENEAQSIKNINLAFKDTYEIPLGARKYVQLAVEKKILSGFEDGSFRPKENINRAQAAKVLNQIAEYIDISGKMTTARAENIKTDFLNYIEVKLADGVLRTYLVGSDCKVYSKDQQGALKKIALKDILPGTKLRIIADGNSANYIEAFMDDVQPTTFKTVSGILKSVITGYVVVENEETKNNETYQVDASARVVKDGKNSSISQLTPGDMVTLMLYGEKVFSIESESAQKKVSGSVKSISFLSKNPVITLELGDGSVGDFEVREDAQVKRDGKSVELKSIKNQDEVVLYVEYQKVTKIEAKSTKRSVSGVVKGISISDVLKITVTDDEGVDHTFTVTQDSRITKDKKTITIFEVKPGFYVELEAEGDEILKMEVTARQLLNVVRGTARYVHIDARVIVVEFKNEQGKVITLEIHFKDDTVFLKGNKEISVKKIADYIEEGDEVIAAGRYERGIFYADVVIDLVTS</sequence>
<organism evidence="3 4">
    <name type="scientific">Caldanaerovirga acetigignens</name>
    <dbReference type="NCBI Taxonomy" id="447595"/>
    <lineage>
        <taxon>Bacteria</taxon>
        <taxon>Bacillati</taxon>
        <taxon>Bacillota</taxon>
        <taxon>Clostridia</taxon>
        <taxon>Thermosediminibacterales</taxon>
        <taxon>Thermosediminibacteraceae</taxon>
        <taxon>Caldanaerovirga</taxon>
    </lineage>
</organism>
<name>A0A1M7LHX0_9FIRM</name>
<accession>A0A1M7LHX0</accession>
<dbReference type="STRING" id="447595.SAMN05660826_01928"/>
<reference evidence="4" key="1">
    <citation type="submission" date="2016-11" db="EMBL/GenBank/DDBJ databases">
        <authorList>
            <person name="Varghese N."/>
            <person name="Submissions S."/>
        </authorList>
    </citation>
    <scope>NUCLEOTIDE SEQUENCE [LARGE SCALE GENOMIC DNA]</scope>
    <source>
        <strain evidence="4">DSM 18802</strain>
    </source>
</reference>
<protein>
    <submittedName>
        <fullName evidence="3">S-layer homology domain-containing protein</fullName>
    </submittedName>
</protein>
<gene>
    <name evidence="3" type="ORF">SAMN05660826_01928</name>
</gene>